<accession>A0AAE3AFH1</accession>
<keyword evidence="7" id="KW-0436">Ligase</keyword>
<dbReference type="GO" id="GO:0016020">
    <property type="term" value="C:membrane"/>
    <property type="evidence" value="ECO:0007669"/>
    <property type="project" value="UniProtKB-SubCell"/>
</dbReference>
<evidence type="ECO:0000256" key="4">
    <source>
        <dbReference type="ARBA" id="ARBA00023136"/>
    </source>
</evidence>
<dbReference type="PANTHER" id="PTHR37422">
    <property type="entry name" value="TEICHURONIC ACID BIOSYNTHESIS PROTEIN TUAE"/>
    <property type="match status" value="1"/>
</dbReference>
<gene>
    <name evidence="7" type="ORF">LKD37_09560</name>
</gene>
<dbReference type="EMBL" id="JAJEPW010000026">
    <property type="protein sequence ID" value="MCC2129762.1"/>
    <property type="molecule type" value="Genomic_DNA"/>
</dbReference>
<feature type="transmembrane region" description="Helical" evidence="5">
    <location>
        <begin position="102"/>
        <end position="121"/>
    </location>
</feature>
<feature type="domain" description="O-antigen ligase-related" evidence="6">
    <location>
        <begin position="260"/>
        <end position="399"/>
    </location>
</feature>
<keyword evidence="8" id="KW-1185">Reference proteome</keyword>
<feature type="transmembrane region" description="Helical" evidence="5">
    <location>
        <begin position="258"/>
        <end position="291"/>
    </location>
</feature>
<keyword evidence="3 5" id="KW-1133">Transmembrane helix</keyword>
<name>A0AAE3AFH1_9FIRM</name>
<evidence type="ECO:0000256" key="3">
    <source>
        <dbReference type="ARBA" id="ARBA00022989"/>
    </source>
</evidence>
<evidence type="ECO:0000256" key="2">
    <source>
        <dbReference type="ARBA" id="ARBA00022692"/>
    </source>
</evidence>
<dbReference type="PANTHER" id="PTHR37422:SF23">
    <property type="entry name" value="TEICHURONIC ACID BIOSYNTHESIS PROTEIN TUAE"/>
    <property type="match status" value="1"/>
</dbReference>
<feature type="transmembrane region" description="Helical" evidence="5">
    <location>
        <begin position="163"/>
        <end position="183"/>
    </location>
</feature>
<feature type="transmembrane region" description="Helical" evidence="5">
    <location>
        <begin position="303"/>
        <end position="321"/>
    </location>
</feature>
<feature type="transmembrane region" description="Helical" evidence="5">
    <location>
        <begin position="35"/>
        <end position="55"/>
    </location>
</feature>
<dbReference type="InterPro" id="IPR051533">
    <property type="entry name" value="WaaL-like"/>
</dbReference>
<keyword evidence="2 5" id="KW-0812">Transmembrane</keyword>
<feature type="transmembrane region" description="Helical" evidence="5">
    <location>
        <begin position="133"/>
        <end position="151"/>
    </location>
</feature>
<protein>
    <submittedName>
        <fullName evidence="7">O-antigen ligase family protein</fullName>
    </submittedName>
</protein>
<dbReference type="InterPro" id="IPR007016">
    <property type="entry name" value="O-antigen_ligase-rel_domated"/>
</dbReference>
<comment type="subcellular location">
    <subcellularLocation>
        <location evidence="1">Membrane</location>
        <topology evidence="1">Multi-pass membrane protein</topology>
    </subcellularLocation>
</comment>
<dbReference type="AlphaFoldDB" id="A0AAE3AFH1"/>
<reference evidence="7" key="1">
    <citation type="submission" date="2021-10" db="EMBL/GenBank/DDBJ databases">
        <title>Anaerobic single-cell dispensing facilitates the cultivation of human gut bacteria.</title>
        <authorList>
            <person name="Afrizal A."/>
        </authorList>
    </citation>
    <scope>NUCLEOTIDE SEQUENCE</scope>
    <source>
        <strain evidence="7">CLA-AA-H272</strain>
    </source>
</reference>
<sequence>MWMPSLDLATGLWARMRRTLYTLFSRLSRAAQRFWMSRAYFPVLLTMSAAFMAAGEPVYGVAALGCIVIWLLAACPDLLAPVCPFFMAFLMSTQCYGQLSDFLPCAALVPPLVLALLWHFAVWPMTLRIGRSGLGLALVSIAALLGGCDVVSRKQAMEPLSLYYTLGLGVGMLVLYVLFRSHLTEKRSYDLHRRFAEIFCALGLCMALAVLLAYGKAWAASGHIGGVPYLSYRNFATSVLLTTLPMPFYLSLRHRGHLATAAVLALALALTGSRSALLFGGILLALCCVYLMRSGVISRRCLMLLAAAAGIGILALGPALLECVLHSRIGEDIQDSNSDRLQFLARAADDFLRHPVFGIGLCSTRNADVFTGVEGSMVFYHNSLAQVMGSMGLVGIVAYGRLLHDRIALLRQGSRDPFVRILTLSYLGMFLISLCNPGEFCPFPNAALMVMVFAQAEEAVGDVAVPVRQLLARHLGAPAGFLQF</sequence>
<evidence type="ECO:0000259" key="6">
    <source>
        <dbReference type="Pfam" id="PF04932"/>
    </source>
</evidence>
<dbReference type="Proteomes" id="UP001199319">
    <property type="component" value="Unassembled WGS sequence"/>
</dbReference>
<dbReference type="RefSeq" id="WP_302929000.1">
    <property type="nucleotide sequence ID" value="NZ_JAJEPW010000026.1"/>
</dbReference>
<feature type="transmembrane region" description="Helical" evidence="5">
    <location>
        <begin position="418"/>
        <end position="434"/>
    </location>
</feature>
<feature type="transmembrane region" description="Helical" evidence="5">
    <location>
        <begin position="378"/>
        <end position="398"/>
    </location>
</feature>
<evidence type="ECO:0000256" key="1">
    <source>
        <dbReference type="ARBA" id="ARBA00004141"/>
    </source>
</evidence>
<evidence type="ECO:0000313" key="8">
    <source>
        <dbReference type="Proteomes" id="UP001199319"/>
    </source>
</evidence>
<keyword evidence="4 5" id="KW-0472">Membrane</keyword>
<evidence type="ECO:0000313" key="7">
    <source>
        <dbReference type="EMBL" id="MCC2129762.1"/>
    </source>
</evidence>
<organism evidence="7 8">
    <name type="scientific">Brotocaccenecus cirricatena</name>
    <dbReference type="NCBI Taxonomy" id="3064195"/>
    <lineage>
        <taxon>Bacteria</taxon>
        <taxon>Bacillati</taxon>
        <taxon>Bacillota</taxon>
        <taxon>Clostridia</taxon>
        <taxon>Eubacteriales</taxon>
        <taxon>Oscillospiraceae</taxon>
        <taxon>Brotocaccenecus</taxon>
    </lineage>
</organism>
<dbReference type="Pfam" id="PF04932">
    <property type="entry name" value="Wzy_C"/>
    <property type="match status" value="1"/>
</dbReference>
<feature type="transmembrane region" description="Helical" evidence="5">
    <location>
        <begin position="195"/>
        <end position="214"/>
    </location>
</feature>
<comment type="caution">
    <text evidence="7">The sequence shown here is derived from an EMBL/GenBank/DDBJ whole genome shotgun (WGS) entry which is preliminary data.</text>
</comment>
<feature type="transmembrane region" description="Helical" evidence="5">
    <location>
        <begin position="61"/>
        <end position="90"/>
    </location>
</feature>
<dbReference type="GO" id="GO:0016874">
    <property type="term" value="F:ligase activity"/>
    <property type="evidence" value="ECO:0007669"/>
    <property type="project" value="UniProtKB-KW"/>
</dbReference>
<evidence type="ECO:0000256" key="5">
    <source>
        <dbReference type="SAM" id="Phobius"/>
    </source>
</evidence>
<proteinExistence type="predicted"/>